<feature type="transmembrane region" description="Helical" evidence="5">
    <location>
        <begin position="12"/>
        <end position="29"/>
    </location>
</feature>
<dbReference type="EC" id="3.1.1.29" evidence="1"/>
<evidence type="ECO:0000256" key="1">
    <source>
        <dbReference type="ARBA" id="ARBA00013260"/>
    </source>
</evidence>
<dbReference type="NCBIfam" id="TIGR00283">
    <property type="entry name" value="arch_pth2"/>
    <property type="match status" value="1"/>
</dbReference>
<evidence type="ECO:0000313" key="6">
    <source>
        <dbReference type="EMBL" id="ELA47328.1"/>
    </source>
</evidence>
<gene>
    <name evidence="6" type="ORF">VCUG_01212</name>
</gene>
<sequence>MSQIDHSMYKPLFLILLTLNISFLLYKLIRAIMRSTRRRSPPSDLVLVIIVNKDLKMSKGKVIAQVGHMVSKVVRKAVNVDEWVDNGEAKIVLKAGYEEMRSIGRGAKSAGVPVNSIYDAGRTQVPAGSNTLIGLGPWSKAEVSVYTKDLKMY</sequence>
<dbReference type="InterPro" id="IPR002833">
    <property type="entry name" value="PTH2"/>
</dbReference>
<organism evidence="6 7">
    <name type="scientific">Vavraia culicis (isolate floridensis)</name>
    <name type="common">Microsporidian parasite</name>
    <dbReference type="NCBI Taxonomy" id="948595"/>
    <lineage>
        <taxon>Eukaryota</taxon>
        <taxon>Fungi</taxon>
        <taxon>Fungi incertae sedis</taxon>
        <taxon>Microsporidia</taxon>
        <taxon>Pleistophoridae</taxon>
        <taxon>Vavraia</taxon>
    </lineage>
</organism>
<dbReference type="STRING" id="948595.L2GVL2"/>
<dbReference type="HOGENOM" id="CLU_073661_2_0_1"/>
<evidence type="ECO:0000313" key="7">
    <source>
        <dbReference type="Proteomes" id="UP000011081"/>
    </source>
</evidence>
<dbReference type="SUPFAM" id="SSF102462">
    <property type="entry name" value="Peptidyl-tRNA hydrolase II"/>
    <property type="match status" value="1"/>
</dbReference>
<evidence type="ECO:0000256" key="2">
    <source>
        <dbReference type="ARBA" id="ARBA00022801"/>
    </source>
</evidence>
<keyword evidence="5" id="KW-0812">Transmembrane</keyword>
<dbReference type="Proteomes" id="UP000011081">
    <property type="component" value="Unassembled WGS sequence"/>
</dbReference>
<evidence type="ECO:0000256" key="5">
    <source>
        <dbReference type="SAM" id="Phobius"/>
    </source>
</evidence>
<dbReference type="GO" id="GO:0004045">
    <property type="term" value="F:peptidyl-tRNA hydrolase activity"/>
    <property type="evidence" value="ECO:0007669"/>
    <property type="project" value="UniProtKB-EC"/>
</dbReference>
<evidence type="ECO:0000256" key="4">
    <source>
        <dbReference type="ARBA" id="ARBA00048707"/>
    </source>
</evidence>
<proteinExistence type="inferred from homology"/>
<dbReference type="Gene3D" id="3.40.1490.10">
    <property type="entry name" value="Bit1"/>
    <property type="match status" value="1"/>
</dbReference>
<dbReference type="RefSeq" id="XP_008074230.1">
    <property type="nucleotide sequence ID" value="XM_008076039.1"/>
</dbReference>
<dbReference type="PANTHER" id="PTHR12649:SF11">
    <property type="entry name" value="PEPTIDYL-TRNA HYDROLASE 2, MITOCHONDRIAL"/>
    <property type="match status" value="1"/>
</dbReference>
<dbReference type="CDD" id="cd02407">
    <property type="entry name" value="PTH2_family"/>
    <property type="match status" value="1"/>
</dbReference>
<dbReference type="OMA" id="GHAAVEC"/>
<comment type="similarity">
    <text evidence="3">Belongs to the PTH2 family.</text>
</comment>
<protein>
    <recommendedName>
        <fullName evidence="1">peptidyl-tRNA hydrolase</fullName>
        <ecNumber evidence="1">3.1.1.29</ecNumber>
    </recommendedName>
</protein>
<dbReference type="GeneID" id="19879093"/>
<evidence type="ECO:0000256" key="3">
    <source>
        <dbReference type="ARBA" id="ARBA00038050"/>
    </source>
</evidence>
<dbReference type="Pfam" id="PF01981">
    <property type="entry name" value="PTH2"/>
    <property type="match status" value="1"/>
</dbReference>
<dbReference type="FunCoup" id="L2GVL2">
    <property type="interactions" value="271"/>
</dbReference>
<dbReference type="InterPro" id="IPR023476">
    <property type="entry name" value="Pep_tRNA_hydro_II_dom_sf"/>
</dbReference>
<dbReference type="VEuPathDB" id="MicrosporidiaDB:VCUG_01212"/>
<dbReference type="FunFam" id="3.40.1490.10:FF:000002">
    <property type="entry name" value="Peptidyl-tRNA hydrolase 2, mitochondrial"/>
    <property type="match status" value="1"/>
</dbReference>
<dbReference type="AlphaFoldDB" id="L2GVL2"/>
<keyword evidence="7" id="KW-1185">Reference proteome</keyword>
<name>L2GVL2_VAVCU</name>
<dbReference type="PANTHER" id="PTHR12649">
    <property type="entry name" value="PEPTIDYL-TRNA HYDROLASE 2"/>
    <property type="match status" value="1"/>
</dbReference>
<comment type="catalytic activity">
    <reaction evidence="4">
        <text>an N-acyl-L-alpha-aminoacyl-tRNA + H2O = an N-acyl-L-amino acid + a tRNA + H(+)</text>
        <dbReference type="Rhea" id="RHEA:54448"/>
        <dbReference type="Rhea" id="RHEA-COMP:10123"/>
        <dbReference type="Rhea" id="RHEA-COMP:13883"/>
        <dbReference type="ChEBI" id="CHEBI:15377"/>
        <dbReference type="ChEBI" id="CHEBI:15378"/>
        <dbReference type="ChEBI" id="CHEBI:59874"/>
        <dbReference type="ChEBI" id="CHEBI:78442"/>
        <dbReference type="ChEBI" id="CHEBI:138191"/>
        <dbReference type="EC" id="3.1.1.29"/>
    </reaction>
</comment>
<dbReference type="EMBL" id="GL877420">
    <property type="protein sequence ID" value="ELA47328.1"/>
    <property type="molecule type" value="Genomic_DNA"/>
</dbReference>
<keyword evidence="5" id="KW-1133">Transmembrane helix</keyword>
<dbReference type="InParanoid" id="L2GVL2"/>
<keyword evidence="5" id="KW-0472">Membrane</keyword>
<accession>L2GVL2</accession>
<dbReference type="OrthoDB" id="1733656at2759"/>
<dbReference type="GO" id="GO:0005829">
    <property type="term" value="C:cytosol"/>
    <property type="evidence" value="ECO:0007669"/>
    <property type="project" value="TreeGrafter"/>
</dbReference>
<reference evidence="7" key="1">
    <citation type="submission" date="2011-03" db="EMBL/GenBank/DDBJ databases">
        <title>The genome sequence of Vavraia culicis strain floridensis.</title>
        <authorList>
            <consortium name="The Broad Institute Genome Sequencing Platform"/>
            <person name="Cuomo C."/>
            <person name="Becnel J."/>
            <person name="Sanscrainte N."/>
            <person name="Young S.K."/>
            <person name="Zeng Q."/>
            <person name="Gargeya S."/>
            <person name="Fitzgerald M."/>
            <person name="Haas B."/>
            <person name="Abouelleil A."/>
            <person name="Alvarado L."/>
            <person name="Arachchi H.M."/>
            <person name="Berlin A."/>
            <person name="Chapman S.B."/>
            <person name="Gearin G."/>
            <person name="Goldberg J."/>
            <person name="Griggs A."/>
            <person name="Gujja S."/>
            <person name="Hansen M."/>
            <person name="Heiman D."/>
            <person name="Howarth C."/>
            <person name="Larimer J."/>
            <person name="Lui A."/>
            <person name="MacDonald P.J.P."/>
            <person name="McCowen C."/>
            <person name="Montmayeur A."/>
            <person name="Murphy C."/>
            <person name="Neiman D."/>
            <person name="Pearson M."/>
            <person name="Priest M."/>
            <person name="Roberts A."/>
            <person name="Saif S."/>
            <person name="Shea T."/>
            <person name="Sisk P."/>
            <person name="Stolte C."/>
            <person name="Sykes S."/>
            <person name="Wortman J."/>
            <person name="Nusbaum C."/>
            <person name="Birren B."/>
        </authorList>
    </citation>
    <scope>NUCLEOTIDE SEQUENCE [LARGE SCALE GENOMIC DNA]</scope>
    <source>
        <strain evidence="7">floridensis</strain>
    </source>
</reference>
<keyword evidence="2 6" id="KW-0378">Hydrolase</keyword>